<feature type="coiled-coil region" evidence="1">
    <location>
        <begin position="148"/>
        <end position="179"/>
    </location>
</feature>
<reference evidence="2 3" key="1">
    <citation type="submission" date="2016-08" db="EMBL/GenBank/DDBJ databases">
        <title>A Parts List for Fungal Cellulosomes Revealed by Comparative Genomics.</title>
        <authorList>
            <consortium name="DOE Joint Genome Institute"/>
            <person name="Haitjema C.H."/>
            <person name="Gilmore S.P."/>
            <person name="Henske J.K."/>
            <person name="Solomon K.V."/>
            <person name="De Groot R."/>
            <person name="Kuo A."/>
            <person name="Mondo S.J."/>
            <person name="Salamov A.A."/>
            <person name="Labutti K."/>
            <person name="Zhao Z."/>
            <person name="Chiniquy J."/>
            <person name="Barry K."/>
            <person name="Brewer H.M."/>
            <person name="Purvine S.O."/>
            <person name="Wright A.T."/>
            <person name="Boxma B."/>
            <person name="Van Alen T."/>
            <person name="Hackstein J.H."/>
            <person name="Baker S.E."/>
            <person name="Grigoriev I.V."/>
            <person name="O'Malley M.A."/>
        </authorList>
    </citation>
    <scope>NUCLEOTIDE SEQUENCE [LARGE SCALE GENOMIC DNA]</scope>
    <source>
        <strain evidence="2 3">G1</strain>
    </source>
</reference>
<evidence type="ECO:0000256" key="1">
    <source>
        <dbReference type="SAM" id="Coils"/>
    </source>
</evidence>
<dbReference type="EMBL" id="MCOG01000126">
    <property type="protein sequence ID" value="ORY40867.1"/>
    <property type="molecule type" value="Genomic_DNA"/>
</dbReference>
<proteinExistence type="predicted"/>
<feature type="coiled-coil region" evidence="1">
    <location>
        <begin position="218"/>
        <end position="245"/>
    </location>
</feature>
<dbReference type="Proteomes" id="UP000193920">
    <property type="component" value="Unassembled WGS sequence"/>
</dbReference>
<accession>A0A1Y2C1V8</accession>
<dbReference type="InterPro" id="IPR052845">
    <property type="entry name" value="Axonemal_dynein_LC_domain"/>
</dbReference>
<organism evidence="2 3">
    <name type="scientific">Neocallimastix californiae</name>
    <dbReference type="NCBI Taxonomy" id="1754190"/>
    <lineage>
        <taxon>Eukaryota</taxon>
        <taxon>Fungi</taxon>
        <taxon>Fungi incertae sedis</taxon>
        <taxon>Chytridiomycota</taxon>
        <taxon>Chytridiomycota incertae sedis</taxon>
        <taxon>Neocallimastigomycetes</taxon>
        <taxon>Neocallimastigales</taxon>
        <taxon>Neocallimastigaceae</taxon>
        <taxon>Neocallimastix</taxon>
    </lineage>
</organism>
<sequence length="565" mass="66697">MIKSLEKKGLIDNKGNDINYPTDMNSFLKVVKEEQQLYDIVLKELIRQVSIQMNERGELLSYLRKRYSNMFSKIPEHILNIHTELIAQNKISERLATELMRSKEVILKLIKEIDEIKIHDQEFTEQAERTQNKLLNILTESDGNDLILEEYQKLYRMQRNRLEENNKLTENEKRTWTNLAITLALRIGREHGFTEILQLQSYCNTRLYSSIQIISFINEEKNKSLNELDKKIDEWSHELINLSHSIIEEDENNIEVLTKLSHEIVLLQNNLDFYSDTDNETEFTKNVNIFDISVLIKSLNDWINMTSKVSIRFTSDRDIIVLEKIKLSKSISQEWCEYAYNYLRKLKKSPNGKRFIAVTDKLNIIIKLIKEWYLKLEVRVTGEDGVASQVISLQNQVEDRYNSMKSKGPTSKLSNKDKYMLNGYFNQWKTQIDTLLSNLRVSSKSDMIKVPKNISTWISNIRELLNSDYEFQKEENEKINQNMLSWMANVLAQISRDSTTALDENEKELSQLLQEIYLFNTTLKDCENYIEAGETNDKITKLIDVIKYYKSLYFYNENLNNIIYY</sequence>
<evidence type="ECO:0000313" key="2">
    <source>
        <dbReference type="EMBL" id="ORY40867.1"/>
    </source>
</evidence>
<comment type="caution">
    <text evidence="2">The sequence shown here is derived from an EMBL/GenBank/DDBJ whole genome shotgun (WGS) entry which is preliminary data.</text>
</comment>
<keyword evidence="3" id="KW-1185">Reference proteome</keyword>
<protein>
    <submittedName>
        <fullName evidence="2">Uncharacterized protein</fullName>
    </submittedName>
</protein>
<gene>
    <name evidence="2" type="ORF">LY90DRAFT_418688</name>
</gene>
<dbReference type="OrthoDB" id="1927454at2759"/>
<dbReference type="STRING" id="1754190.A0A1Y2C1V8"/>
<name>A0A1Y2C1V8_9FUNG</name>
<dbReference type="PANTHER" id="PTHR23052:SF1">
    <property type="entry name" value="AXONEMAL DYNEIN LIGHT CHAIN DOMAIN-CONTAINING PROTEIN 1"/>
    <property type="match status" value="1"/>
</dbReference>
<dbReference type="AlphaFoldDB" id="A0A1Y2C1V8"/>
<evidence type="ECO:0000313" key="3">
    <source>
        <dbReference type="Proteomes" id="UP000193920"/>
    </source>
</evidence>
<dbReference type="PANTHER" id="PTHR23052">
    <property type="entry name" value="AXONEMAL DYNEIN LIGHT CHAIN DOMAIN-CONTAINING PROTEIN 1"/>
    <property type="match status" value="1"/>
</dbReference>
<keyword evidence="1" id="KW-0175">Coiled coil</keyword>